<evidence type="ECO:0000256" key="2">
    <source>
        <dbReference type="ARBA" id="ARBA00023242"/>
    </source>
</evidence>
<feature type="compositionally biased region" description="Basic and acidic residues" evidence="4">
    <location>
        <begin position="268"/>
        <end position="278"/>
    </location>
</feature>
<comment type="caution">
    <text evidence="6">The sequence shown here is derived from an EMBL/GenBank/DDBJ whole genome shotgun (WGS) entry which is preliminary data.</text>
</comment>
<dbReference type="EMBL" id="JAWWNJ010000026">
    <property type="protein sequence ID" value="KAK7029916.1"/>
    <property type="molecule type" value="Genomic_DNA"/>
</dbReference>
<dbReference type="CDD" id="cd00059">
    <property type="entry name" value="FH_FOX"/>
    <property type="match status" value="1"/>
</dbReference>
<dbReference type="GO" id="GO:0030154">
    <property type="term" value="P:cell differentiation"/>
    <property type="evidence" value="ECO:0007669"/>
    <property type="project" value="TreeGrafter"/>
</dbReference>
<dbReference type="AlphaFoldDB" id="A0AAW0BUQ9"/>
<dbReference type="InterPro" id="IPR050211">
    <property type="entry name" value="FOX_domain-containing"/>
</dbReference>
<feature type="compositionally biased region" description="Low complexity" evidence="4">
    <location>
        <begin position="73"/>
        <end position="87"/>
    </location>
</feature>
<feature type="domain" description="Fork-head" evidence="5">
    <location>
        <begin position="133"/>
        <end position="226"/>
    </location>
</feature>
<dbReference type="GO" id="GO:0005634">
    <property type="term" value="C:nucleus"/>
    <property type="evidence" value="ECO:0007669"/>
    <property type="project" value="UniProtKB-SubCell"/>
</dbReference>
<evidence type="ECO:0000256" key="1">
    <source>
        <dbReference type="ARBA" id="ARBA00023125"/>
    </source>
</evidence>
<feature type="compositionally biased region" description="Basic and acidic residues" evidence="4">
    <location>
        <begin position="88"/>
        <end position="98"/>
    </location>
</feature>
<keyword evidence="2 3" id="KW-0539">Nucleus</keyword>
<evidence type="ECO:0000256" key="3">
    <source>
        <dbReference type="PROSITE-ProRule" id="PRU00089"/>
    </source>
</evidence>
<feature type="region of interest" description="Disordered" evidence="4">
    <location>
        <begin position="216"/>
        <end position="300"/>
    </location>
</feature>
<accession>A0AAW0BUQ9</accession>
<dbReference type="PROSITE" id="PS00658">
    <property type="entry name" value="FORK_HEAD_2"/>
    <property type="match status" value="1"/>
</dbReference>
<protein>
    <submittedName>
        <fullName evidence="6">Fork-head domain-containing protein</fullName>
    </submittedName>
</protein>
<feature type="compositionally biased region" description="Polar residues" evidence="4">
    <location>
        <begin position="252"/>
        <end position="266"/>
    </location>
</feature>
<dbReference type="GO" id="GO:0000981">
    <property type="term" value="F:DNA-binding transcription factor activity, RNA polymerase II-specific"/>
    <property type="evidence" value="ECO:0007669"/>
    <property type="project" value="TreeGrafter"/>
</dbReference>
<keyword evidence="7" id="KW-1185">Reference proteome</keyword>
<dbReference type="Pfam" id="PF00250">
    <property type="entry name" value="Forkhead"/>
    <property type="match status" value="1"/>
</dbReference>
<feature type="region of interest" description="Disordered" evidence="4">
    <location>
        <begin position="1"/>
        <end position="106"/>
    </location>
</feature>
<dbReference type="InterPro" id="IPR036390">
    <property type="entry name" value="WH_DNA-bd_sf"/>
</dbReference>
<evidence type="ECO:0000259" key="5">
    <source>
        <dbReference type="PROSITE" id="PS50039"/>
    </source>
</evidence>
<evidence type="ECO:0000313" key="6">
    <source>
        <dbReference type="EMBL" id="KAK7029916.1"/>
    </source>
</evidence>
<dbReference type="PANTHER" id="PTHR11829:SF343">
    <property type="entry name" value="FORK-HEAD DOMAIN-CONTAINING PROTEIN"/>
    <property type="match status" value="1"/>
</dbReference>
<dbReference type="PROSITE" id="PS50039">
    <property type="entry name" value="FORK_HEAD_3"/>
    <property type="match status" value="1"/>
</dbReference>
<feature type="DNA-binding region" description="Fork-head" evidence="3">
    <location>
        <begin position="133"/>
        <end position="226"/>
    </location>
</feature>
<dbReference type="PRINTS" id="PR00053">
    <property type="entry name" value="FORKHEAD"/>
</dbReference>
<dbReference type="InterPro" id="IPR030456">
    <property type="entry name" value="TF_fork_head_CS_2"/>
</dbReference>
<dbReference type="Gene3D" id="1.10.10.10">
    <property type="entry name" value="Winged helix-like DNA-binding domain superfamily/Winged helix DNA-binding domain"/>
    <property type="match status" value="1"/>
</dbReference>
<dbReference type="PANTHER" id="PTHR11829">
    <property type="entry name" value="FORKHEAD BOX PROTEIN"/>
    <property type="match status" value="1"/>
</dbReference>
<reference evidence="6 7" key="1">
    <citation type="journal article" date="2024" name="J Genomics">
        <title>Draft genome sequencing and assembly of Favolaschia claudopus CIRM-BRFM 2984 isolated from oak limbs.</title>
        <authorList>
            <person name="Navarro D."/>
            <person name="Drula E."/>
            <person name="Chaduli D."/>
            <person name="Cazenave R."/>
            <person name="Ahrendt S."/>
            <person name="Wang J."/>
            <person name="Lipzen A."/>
            <person name="Daum C."/>
            <person name="Barry K."/>
            <person name="Grigoriev I.V."/>
            <person name="Favel A."/>
            <person name="Rosso M.N."/>
            <person name="Martin F."/>
        </authorList>
    </citation>
    <scope>NUCLEOTIDE SEQUENCE [LARGE SCALE GENOMIC DNA]</scope>
    <source>
        <strain evidence="6 7">CIRM-BRFM 2984</strain>
    </source>
</reference>
<dbReference type="GO" id="GO:0009653">
    <property type="term" value="P:anatomical structure morphogenesis"/>
    <property type="evidence" value="ECO:0007669"/>
    <property type="project" value="TreeGrafter"/>
</dbReference>
<feature type="compositionally biased region" description="Basic residues" evidence="4">
    <location>
        <begin position="220"/>
        <end position="231"/>
    </location>
</feature>
<comment type="subcellular location">
    <subcellularLocation>
        <location evidence="3">Nucleus</location>
    </subcellularLocation>
</comment>
<name>A0AAW0BUQ9_9AGAR</name>
<keyword evidence="1 3" id="KW-0238">DNA-binding</keyword>
<gene>
    <name evidence="6" type="ORF">R3P38DRAFT_2932399</name>
</gene>
<dbReference type="SMART" id="SM00339">
    <property type="entry name" value="FH"/>
    <property type="match status" value="1"/>
</dbReference>
<dbReference type="InterPro" id="IPR036388">
    <property type="entry name" value="WH-like_DNA-bd_sf"/>
</dbReference>
<proteinExistence type="predicted"/>
<dbReference type="SUPFAM" id="SSF46785">
    <property type="entry name" value="Winged helix' DNA-binding domain"/>
    <property type="match status" value="1"/>
</dbReference>
<sequence>MDMYGGSGASSSHTDDRHAFSGHRHTSSPGSSRNTPAPHATLEPEIPTAPRRRLTGPFYLRNILNSDSEPEVEPSSSTSVAQQSSASRDFEEKQKQPEPIEDSDSAYIRRQLCLPPNIPVDLRAIADPPDGQKPFASLPTLIKLAIHGSPHRRLTLQGICDALIVRFLWYHEHRQDDAWKNSVRHNLSLNRVFRKIPRDVTHMGKGCYWQLDLSRGEGHKRPRKRRSRAQKRNMIVPQGTGSEVDELESVESADTSPQTASPSLTAFNRDRLRGRDRSVSLPPPSPYSPPPGKHTRETSG</sequence>
<feature type="compositionally biased region" description="Pro residues" evidence="4">
    <location>
        <begin position="281"/>
        <end position="292"/>
    </location>
</feature>
<organism evidence="6 7">
    <name type="scientific">Favolaschia claudopus</name>
    <dbReference type="NCBI Taxonomy" id="2862362"/>
    <lineage>
        <taxon>Eukaryota</taxon>
        <taxon>Fungi</taxon>
        <taxon>Dikarya</taxon>
        <taxon>Basidiomycota</taxon>
        <taxon>Agaricomycotina</taxon>
        <taxon>Agaricomycetes</taxon>
        <taxon>Agaricomycetidae</taxon>
        <taxon>Agaricales</taxon>
        <taxon>Marasmiineae</taxon>
        <taxon>Mycenaceae</taxon>
        <taxon>Favolaschia</taxon>
    </lineage>
</organism>
<dbReference type="GO" id="GO:0000978">
    <property type="term" value="F:RNA polymerase II cis-regulatory region sequence-specific DNA binding"/>
    <property type="evidence" value="ECO:0007669"/>
    <property type="project" value="TreeGrafter"/>
</dbReference>
<dbReference type="InterPro" id="IPR001766">
    <property type="entry name" value="Fork_head_dom"/>
</dbReference>
<evidence type="ECO:0000313" key="7">
    <source>
        <dbReference type="Proteomes" id="UP001362999"/>
    </source>
</evidence>
<evidence type="ECO:0000256" key="4">
    <source>
        <dbReference type="SAM" id="MobiDB-lite"/>
    </source>
</evidence>
<dbReference type="Proteomes" id="UP001362999">
    <property type="component" value="Unassembled WGS sequence"/>
</dbReference>